<dbReference type="KEGG" id="dwd:DSCW_40030"/>
<keyword evidence="1" id="KW-1133">Transmembrane helix</keyword>
<evidence type="ECO:0000313" key="2">
    <source>
        <dbReference type="EMBL" id="BBO76586.1"/>
    </source>
</evidence>
<dbReference type="Proteomes" id="UP000427769">
    <property type="component" value="Chromosome"/>
</dbReference>
<dbReference type="OrthoDB" id="5431479at2"/>
<sequence length="240" mass="26414">MLQAYLISLIISLVIGALLMKAGLVAPETVFEASTRRISHALPVFNLGLRAGVDLGVLLFVWNVLGALANLSFLYTASLFNPEQLGLSPRGLRRIFCGSRRMKLLCYLPGCSKIEVESLRRLYVWLMVPLLGIFLLGLESGLQVATADEINGSYLSAAVSLLPHGLVEIPIFTLAGAVTYSAHLRIRETAQQNLTRTVFQTLEVHRKAMPIKRMIWIVVCGLLLSGLVEAHVTPYLMRSI</sequence>
<evidence type="ECO:0000313" key="3">
    <source>
        <dbReference type="Proteomes" id="UP000427769"/>
    </source>
</evidence>
<proteinExistence type="predicted"/>
<name>A0A5K7Z4A5_9BACT</name>
<dbReference type="RefSeq" id="WP_155305404.1">
    <property type="nucleotide sequence ID" value="NZ_AP021875.1"/>
</dbReference>
<dbReference type="Pfam" id="PF01944">
    <property type="entry name" value="SpoIIM"/>
    <property type="match status" value="1"/>
</dbReference>
<dbReference type="EMBL" id="AP021875">
    <property type="protein sequence ID" value="BBO76586.1"/>
    <property type="molecule type" value="Genomic_DNA"/>
</dbReference>
<gene>
    <name evidence="2" type="ORF">DSCW_40030</name>
</gene>
<feature type="transmembrane region" description="Helical" evidence="1">
    <location>
        <begin position="122"/>
        <end position="142"/>
    </location>
</feature>
<dbReference type="InterPro" id="IPR002798">
    <property type="entry name" value="SpoIIM-like"/>
</dbReference>
<dbReference type="AlphaFoldDB" id="A0A5K7Z4A5"/>
<keyword evidence="1" id="KW-0812">Transmembrane</keyword>
<evidence type="ECO:0000256" key="1">
    <source>
        <dbReference type="SAM" id="Phobius"/>
    </source>
</evidence>
<evidence type="ECO:0008006" key="4">
    <source>
        <dbReference type="Google" id="ProtNLM"/>
    </source>
</evidence>
<organism evidence="2 3">
    <name type="scientific">Desulfosarcina widdelii</name>
    <dbReference type="NCBI Taxonomy" id="947919"/>
    <lineage>
        <taxon>Bacteria</taxon>
        <taxon>Pseudomonadati</taxon>
        <taxon>Thermodesulfobacteriota</taxon>
        <taxon>Desulfobacteria</taxon>
        <taxon>Desulfobacterales</taxon>
        <taxon>Desulfosarcinaceae</taxon>
        <taxon>Desulfosarcina</taxon>
    </lineage>
</organism>
<feature type="transmembrane region" description="Helical" evidence="1">
    <location>
        <begin position="154"/>
        <end position="178"/>
    </location>
</feature>
<accession>A0A5K7Z4A5</accession>
<keyword evidence="3" id="KW-1185">Reference proteome</keyword>
<feature type="transmembrane region" description="Helical" evidence="1">
    <location>
        <begin position="51"/>
        <end position="75"/>
    </location>
</feature>
<feature type="transmembrane region" description="Helical" evidence="1">
    <location>
        <begin position="215"/>
        <end position="237"/>
    </location>
</feature>
<protein>
    <recommendedName>
        <fullName evidence="4">Stage II sporulation protein M</fullName>
    </recommendedName>
</protein>
<keyword evidence="1" id="KW-0472">Membrane</keyword>
<reference evidence="2 3" key="1">
    <citation type="submission" date="2019-11" db="EMBL/GenBank/DDBJ databases">
        <title>Comparative genomics of hydrocarbon-degrading Desulfosarcina strains.</title>
        <authorList>
            <person name="Watanabe M."/>
            <person name="Kojima H."/>
            <person name="Fukui M."/>
        </authorList>
    </citation>
    <scope>NUCLEOTIDE SEQUENCE [LARGE SCALE GENOMIC DNA]</scope>
    <source>
        <strain evidence="2 3">PP31</strain>
    </source>
</reference>